<proteinExistence type="predicted"/>
<organism evidence="1 2">
    <name type="scientific">Kingdonia uniflora</name>
    <dbReference type="NCBI Taxonomy" id="39325"/>
    <lineage>
        <taxon>Eukaryota</taxon>
        <taxon>Viridiplantae</taxon>
        <taxon>Streptophyta</taxon>
        <taxon>Embryophyta</taxon>
        <taxon>Tracheophyta</taxon>
        <taxon>Spermatophyta</taxon>
        <taxon>Magnoliopsida</taxon>
        <taxon>Ranunculales</taxon>
        <taxon>Circaeasteraceae</taxon>
        <taxon>Kingdonia</taxon>
    </lineage>
</organism>
<dbReference type="PANTHER" id="PTHR31696:SF14">
    <property type="entry name" value="PROTEIN MIZU-KUSSEI 1"/>
    <property type="match status" value="1"/>
</dbReference>
<dbReference type="AlphaFoldDB" id="A0A7J7LZG8"/>
<gene>
    <name evidence="1" type="ORF">GIB67_029166</name>
</gene>
<dbReference type="InterPro" id="IPR006460">
    <property type="entry name" value="MIZ1-like_pln"/>
</dbReference>
<sequence>MASGLVRIALESDKKREKKRGELLEESLWRSYCNGKKCGVAIRRECGVKELKVLKAIGLFQWAQACFPGTWTSRKVS</sequence>
<dbReference type="EMBL" id="JACGCM010001869">
    <property type="protein sequence ID" value="KAF6147928.1"/>
    <property type="molecule type" value="Genomic_DNA"/>
</dbReference>
<evidence type="ECO:0000313" key="2">
    <source>
        <dbReference type="Proteomes" id="UP000541444"/>
    </source>
</evidence>
<dbReference type="Pfam" id="PF04759">
    <property type="entry name" value="DUF617"/>
    <property type="match status" value="1"/>
</dbReference>
<evidence type="ECO:0000313" key="1">
    <source>
        <dbReference type="EMBL" id="KAF6147928.1"/>
    </source>
</evidence>
<comment type="caution">
    <text evidence="1">The sequence shown here is derived from an EMBL/GenBank/DDBJ whole genome shotgun (WGS) entry which is preliminary data.</text>
</comment>
<dbReference type="GO" id="GO:0010274">
    <property type="term" value="P:hydrotropism"/>
    <property type="evidence" value="ECO:0007669"/>
    <property type="project" value="InterPro"/>
</dbReference>
<accession>A0A7J7LZG8</accession>
<dbReference type="Proteomes" id="UP000541444">
    <property type="component" value="Unassembled WGS sequence"/>
</dbReference>
<reference evidence="1 2" key="1">
    <citation type="journal article" date="2020" name="IScience">
        <title>Genome Sequencing of the Endangered Kingdonia uniflora (Circaeasteraceae, Ranunculales) Reveals Potential Mechanisms of Evolutionary Specialization.</title>
        <authorList>
            <person name="Sun Y."/>
            <person name="Deng T."/>
            <person name="Zhang A."/>
            <person name="Moore M.J."/>
            <person name="Landis J.B."/>
            <person name="Lin N."/>
            <person name="Zhang H."/>
            <person name="Zhang X."/>
            <person name="Huang J."/>
            <person name="Zhang X."/>
            <person name="Sun H."/>
            <person name="Wang H."/>
        </authorList>
    </citation>
    <scope>NUCLEOTIDE SEQUENCE [LARGE SCALE GENOMIC DNA]</scope>
    <source>
        <strain evidence="1">TB1705</strain>
        <tissue evidence="1">Leaf</tissue>
    </source>
</reference>
<dbReference type="OrthoDB" id="1738219at2759"/>
<dbReference type="PANTHER" id="PTHR31696">
    <property type="entry name" value="PROTEIN MIZU-KUSSEI 1"/>
    <property type="match status" value="1"/>
</dbReference>
<name>A0A7J7LZG8_9MAGN</name>
<protein>
    <submittedName>
        <fullName evidence="1">Uncharacterized protein</fullName>
    </submittedName>
</protein>
<keyword evidence="2" id="KW-1185">Reference proteome</keyword>